<evidence type="ECO:0000256" key="2">
    <source>
        <dbReference type="ARBA" id="ARBA00022729"/>
    </source>
</evidence>
<sequence length="167" mass="17685">MRKMLSAILLTVALAGCASTAQYGSFVDNAPVALNQTMATDTVKQLVKLYPPARSRIELKQATPDAFGLALVNDLRAQGYAVVEVKPAGANTSEPAASTSVVAAAGKSAPQPPTSPLSGYPLRYVLDQFPDSNMYRVIVMVGSQSLTRAYVAQNNTVLPASAWVRKE</sequence>
<dbReference type="PROSITE" id="PS51257">
    <property type="entry name" value="PROKAR_LIPOPROTEIN"/>
    <property type="match status" value="1"/>
</dbReference>
<evidence type="ECO:0000313" key="4">
    <source>
        <dbReference type="EMBL" id="MDV7248942.1"/>
    </source>
</evidence>
<dbReference type="EMBL" id="JAWMQI010000035">
    <property type="protein sequence ID" value="MDV7248942.1"/>
    <property type="molecule type" value="Genomic_DNA"/>
</dbReference>
<organism evidence="4 5">
    <name type="scientific">Xanthomonas hortorum pv. vitians</name>
    <dbReference type="NCBI Taxonomy" id="83224"/>
    <lineage>
        <taxon>Bacteria</taxon>
        <taxon>Pseudomonadati</taxon>
        <taxon>Pseudomonadota</taxon>
        <taxon>Gammaproteobacteria</taxon>
        <taxon>Lysobacterales</taxon>
        <taxon>Lysobacteraceae</taxon>
        <taxon>Xanthomonas</taxon>
    </lineage>
</organism>
<evidence type="ECO:0000313" key="5">
    <source>
        <dbReference type="Proteomes" id="UP001187425"/>
    </source>
</evidence>
<proteinExistence type="predicted"/>
<keyword evidence="4" id="KW-0449">Lipoprotein</keyword>
<evidence type="ECO:0000256" key="3">
    <source>
        <dbReference type="SAM" id="SignalP"/>
    </source>
</evidence>
<comment type="caution">
    <text evidence="4">The sequence shown here is derived from an EMBL/GenBank/DDBJ whole genome shotgun (WGS) entry which is preliminary data.</text>
</comment>
<dbReference type="InterPro" id="IPR012640">
    <property type="entry name" value="Membr_lipoprot_lipid_attach_CS"/>
</dbReference>
<protein>
    <recommendedName>
        <fullName evidence="1">Type IV secretion system putative lipoprotein virB7</fullName>
    </recommendedName>
</protein>
<reference evidence="4 5" key="1">
    <citation type="submission" date="2023-10" db="EMBL/GenBank/DDBJ databases">
        <title>A new tool for lettuce pathogen research.</title>
        <authorList>
            <person name="Horton K.N."/>
            <person name="Cseke L.J."/>
            <person name="Badiwe M."/>
            <person name="Tesfaye D."/>
            <person name="Klein A."/>
            <person name="Su J."/>
            <person name="Potnis N."/>
            <person name="Gassmann W."/>
        </authorList>
    </citation>
    <scope>NUCLEOTIDE SEQUENCE [LARGE SCALE GENOMIC DNA]</scope>
    <source>
        <strain evidence="4 5">JSKH1901</strain>
    </source>
</reference>
<dbReference type="InterPro" id="IPR010837">
    <property type="entry name" value="Conjugal_tfr_TrbH"/>
</dbReference>
<feature type="chain" id="PRO_5043992910" description="Type IV secretion system putative lipoprotein virB7" evidence="3">
    <location>
        <begin position="24"/>
        <end position="167"/>
    </location>
</feature>
<accession>A0AAW8ZT03</accession>
<evidence type="ECO:0000256" key="1">
    <source>
        <dbReference type="ARBA" id="ARBA00017922"/>
    </source>
</evidence>
<keyword evidence="2 3" id="KW-0732">Signal</keyword>
<name>A0AAW8ZT03_9XANT</name>
<dbReference type="Pfam" id="PF08139">
    <property type="entry name" value="LPAM_1"/>
    <property type="match status" value="1"/>
</dbReference>
<gene>
    <name evidence="4" type="ORF">R4K57_11075</name>
</gene>
<dbReference type="AlphaFoldDB" id="A0AAW8ZT03"/>
<feature type="signal peptide" evidence="3">
    <location>
        <begin position="1"/>
        <end position="23"/>
    </location>
</feature>
<dbReference type="Pfam" id="PF07283">
    <property type="entry name" value="TrbH"/>
    <property type="match status" value="1"/>
</dbReference>
<dbReference type="RefSeq" id="WP_042825674.1">
    <property type="nucleotide sequence ID" value="NZ_JAWMQI010000035.1"/>
</dbReference>
<dbReference type="Proteomes" id="UP001187425">
    <property type="component" value="Unassembled WGS sequence"/>
</dbReference>